<feature type="region of interest" description="Disordered" evidence="7">
    <location>
        <begin position="37"/>
        <end position="276"/>
    </location>
</feature>
<evidence type="ECO:0000256" key="4">
    <source>
        <dbReference type="ARBA" id="ARBA00023125"/>
    </source>
</evidence>
<evidence type="ECO:0000256" key="5">
    <source>
        <dbReference type="ARBA" id="ARBA00023163"/>
    </source>
</evidence>
<dbReference type="InterPro" id="IPR051615">
    <property type="entry name" value="Transcr_Regulatory_Elem"/>
</dbReference>
<feature type="region of interest" description="Disordered" evidence="7">
    <location>
        <begin position="289"/>
        <end position="373"/>
    </location>
</feature>
<keyword evidence="6" id="KW-0539">Nucleus</keyword>
<feature type="region of interest" description="Disordered" evidence="7">
    <location>
        <begin position="766"/>
        <end position="800"/>
    </location>
</feature>
<feature type="compositionally biased region" description="Polar residues" evidence="7">
    <location>
        <begin position="126"/>
        <end position="141"/>
    </location>
</feature>
<feature type="compositionally biased region" description="Acidic residues" evidence="7">
    <location>
        <begin position="265"/>
        <end position="275"/>
    </location>
</feature>
<keyword evidence="1" id="KW-0479">Metal-binding</keyword>
<dbReference type="GO" id="GO:0003677">
    <property type="term" value="F:DNA binding"/>
    <property type="evidence" value="ECO:0007669"/>
    <property type="project" value="UniProtKB-KW"/>
</dbReference>
<keyword evidence="2" id="KW-0862">Zinc</keyword>
<reference evidence="9 10" key="1">
    <citation type="journal article" date="2015" name="Genome Biol. Evol.">
        <title>Phylogenomic analyses indicate that early fungi evolved digesting cell walls of algal ancestors of land plants.</title>
        <authorList>
            <person name="Chang Y."/>
            <person name="Wang S."/>
            <person name="Sekimoto S."/>
            <person name="Aerts A.L."/>
            <person name="Choi C."/>
            <person name="Clum A."/>
            <person name="LaButti K.M."/>
            <person name="Lindquist E.A."/>
            <person name="Yee Ngan C."/>
            <person name="Ohm R.A."/>
            <person name="Salamov A.A."/>
            <person name="Grigoriev I.V."/>
            <person name="Spatafora J.W."/>
            <person name="Berbee M.L."/>
        </authorList>
    </citation>
    <scope>NUCLEOTIDE SEQUENCE [LARGE SCALE GENOMIC DNA]</scope>
    <source>
        <strain evidence="9 10">JEL478</strain>
    </source>
</reference>
<dbReference type="InterPro" id="IPR007219">
    <property type="entry name" value="XnlR_reg_dom"/>
</dbReference>
<feature type="compositionally biased region" description="Low complexity" evidence="7">
    <location>
        <begin position="289"/>
        <end position="298"/>
    </location>
</feature>
<keyword evidence="3" id="KW-0805">Transcription regulation</keyword>
<feature type="domain" description="Xylanolytic transcriptional activator regulatory" evidence="8">
    <location>
        <begin position="491"/>
        <end position="569"/>
    </location>
</feature>
<name>A0A139AVE7_GONPJ</name>
<evidence type="ECO:0000256" key="6">
    <source>
        <dbReference type="ARBA" id="ARBA00023242"/>
    </source>
</evidence>
<feature type="compositionally biased region" description="Low complexity" evidence="7">
    <location>
        <begin position="187"/>
        <end position="196"/>
    </location>
</feature>
<keyword evidence="10" id="KW-1185">Reference proteome</keyword>
<proteinExistence type="predicted"/>
<evidence type="ECO:0000256" key="1">
    <source>
        <dbReference type="ARBA" id="ARBA00022723"/>
    </source>
</evidence>
<evidence type="ECO:0000313" key="9">
    <source>
        <dbReference type="EMBL" id="KXS20702.1"/>
    </source>
</evidence>
<evidence type="ECO:0000256" key="3">
    <source>
        <dbReference type="ARBA" id="ARBA00023015"/>
    </source>
</evidence>
<dbReference type="SMART" id="SM00906">
    <property type="entry name" value="Fungal_trans"/>
    <property type="match status" value="1"/>
</dbReference>
<keyword evidence="4" id="KW-0238">DNA-binding</keyword>
<dbReference type="EMBL" id="KQ965734">
    <property type="protein sequence ID" value="KXS20702.1"/>
    <property type="molecule type" value="Genomic_DNA"/>
</dbReference>
<feature type="compositionally biased region" description="Basic and acidic residues" evidence="7">
    <location>
        <begin position="299"/>
        <end position="322"/>
    </location>
</feature>
<evidence type="ECO:0000259" key="8">
    <source>
        <dbReference type="SMART" id="SM00906"/>
    </source>
</evidence>
<feature type="region of interest" description="Disordered" evidence="7">
    <location>
        <begin position="1060"/>
        <end position="1098"/>
    </location>
</feature>
<dbReference type="Pfam" id="PF04082">
    <property type="entry name" value="Fungal_trans"/>
    <property type="match status" value="1"/>
</dbReference>
<sequence length="1150" mass="122738">MAAMGLHMAAMGSLPGMSIGPSTVPALNQMRPISGFTGAMPPSAYPGAPRSFIPDGSEDWARDPASDPRGGPSYEPPPGGGGWNQSAAVGDAYSDWTPPAPVDGGSAGRGRNQAHQHHRSGGSGGWSQTMQMASYQQQEQHPSPPDDFANGSSGEEIMPAPSRRITNRDSSSSNPNHPQPRPRGRPRGSAAASFRPYPGDPSEGDPDHLARRDSRPRGGGAGGPGVPRATGGARRGKRGGRGGGGPSRDADVHSDTFGRAGNPYADDEEDVDSELESAVVGRIAWLASGDGAAGGDAIAGREAHREESYTDARAGTRSDGHGVPHYGSGSPPSVAPSVGSRSDGLGGSVVSMDEGRGKSYRPSPRRAVVVPPPLTPNGGDAPVIMPLITLFFSHVYPILPFIHRSSFYEKLIPHNQHHHLLLNSIYAVSARFSTDPTLLSSAKRPYEAGDTFFTRAQALLAECMNVSTVPTTQALLLLSLHAFGRGRFSQGWLYSGMAIRMAQELKMNVDYEDLPGLEKGVGWIERETRRRVWWSCFALDRQSAAAADRPYTIDEQDCHLSLPSDETIWEHTNLSFQDDDGLNLFQNSRLPRMPFSRTLPYQPPGPSSPPLSHFALNTILVYLFGKILRLVGHSRKPTQRPTQPFSRTPITIAAASQGVGLTLSPTGQGSVGADPELGLLDASLRNWYRGLPPELTHPHLSGHLESVWIGAYLQIYYHAAMIVLHRPVAHYPSQPSGLDYPYGLAPPGGPKMRSAAPLHLGKRLNGAGDGEGVGVGEDGERNGRQPNVRTPPPGSSLKQVPVWPTPLSRDICTSSAERVAKIIQDFVVPNPWLNRFNPFAAYCMFHSGVVHMINLIHPYEVGSVNSTSSTTGLGLASLGLDTKSPEELVASSRLNLKSHIMGLRRMGNYWGYALRYLEALEGLLRATGLEDVIQEAKDQEEGKLGDVEIIPTGDEEDGWGRGIMNLGLTMFGLGGGDLEGESPDAGYSVEQHGMPPGYAVPTPVTRPRLSSISQYALHLNNGAAGTSSAFPTVASTTFPAASLFGDPNLDPSLSSQILSSVSTPMASHQTGRDENAGADVGEAGDTGEGLTNTPEPDDEMIEPAAEVEVKRQLQELASRYQMHIKQHGRALSNATLRTDAAAVEPVNENS</sequence>
<dbReference type="PANTHER" id="PTHR31313:SF81">
    <property type="entry name" value="TY1 ENHANCER ACTIVATOR"/>
    <property type="match status" value="1"/>
</dbReference>
<dbReference type="CDD" id="cd12148">
    <property type="entry name" value="fungal_TF_MHR"/>
    <property type="match status" value="1"/>
</dbReference>
<dbReference type="OrthoDB" id="2123952at2759"/>
<dbReference type="STRING" id="1344416.A0A139AVE7"/>
<gene>
    <name evidence="9" type="ORF">M427DRAFT_51682</name>
</gene>
<accession>A0A139AVE7</accession>
<feature type="compositionally biased region" description="Gly residues" evidence="7">
    <location>
        <begin position="767"/>
        <end position="776"/>
    </location>
</feature>
<dbReference type="GO" id="GO:0008270">
    <property type="term" value="F:zinc ion binding"/>
    <property type="evidence" value="ECO:0007669"/>
    <property type="project" value="InterPro"/>
</dbReference>
<evidence type="ECO:0000313" key="10">
    <source>
        <dbReference type="Proteomes" id="UP000070544"/>
    </source>
</evidence>
<feature type="compositionally biased region" description="Basic and acidic residues" evidence="7">
    <location>
        <begin position="205"/>
        <end position="216"/>
    </location>
</feature>
<dbReference type="Proteomes" id="UP000070544">
    <property type="component" value="Unassembled WGS sequence"/>
</dbReference>
<organism evidence="9 10">
    <name type="scientific">Gonapodya prolifera (strain JEL478)</name>
    <name type="common">Monoblepharis prolifera</name>
    <dbReference type="NCBI Taxonomy" id="1344416"/>
    <lineage>
        <taxon>Eukaryota</taxon>
        <taxon>Fungi</taxon>
        <taxon>Fungi incertae sedis</taxon>
        <taxon>Chytridiomycota</taxon>
        <taxon>Chytridiomycota incertae sedis</taxon>
        <taxon>Monoblepharidomycetes</taxon>
        <taxon>Monoblepharidales</taxon>
        <taxon>Gonapodyaceae</taxon>
        <taxon>Gonapodya</taxon>
    </lineage>
</organism>
<evidence type="ECO:0000256" key="2">
    <source>
        <dbReference type="ARBA" id="ARBA00022833"/>
    </source>
</evidence>
<protein>
    <recommendedName>
        <fullName evidence="8">Xylanolytic transcriptional activator regulatory domain-containing protein</fullName>
    </recommendedName>
</protein>
<dbReference type="PANTHER" id="PTHR31313">
    <property type="entry name" value="TY1 ENHANCER ACTIVATOR"/>
    <property type="match status" value="1"/>
</dbReference>
<dbReference type="AlphaFoldDB" id="A0A139AVE7"/>
<dbReference type="GO" id="GO:0006351">
    <property type="term" value="P:DNA-templated transcription"/>
    <property type="evidence" value="ECO:0007669"/>
    <property type="project" value="InterPro"/>
</dbReference>
<feature type="compositionally biased region" description="Low complexity" evidence="7">
    <location>
        <begin position="327"/>
        <end position="342"/>
    </location>
</feature>
<evidence type="ECO:0000256" key="7">
    <source>
        <dbReference type="SAM" id="MobiDB-lite"/>
    </source>
</evidence>
<keyword evidence="5" id="KW-0804">Transcription</keyword>